<dbReference type="PANTHER" id="PTHR31589:SF223">
    <property type="entry name" value="PROTEIN, PUTATIVE (DUF239)-RELATED"/>
    <property type="match status" value="1"/>
</dbReference>
<dbReference type="AlphaFoldDB" id="A0A151U165"/>
<evidence type="ECO:0000256" key="1">
    <source>
        <dbReference type="SAM" id="SignalP"/>
    </source>
</evidence>
<dbReference type="OMA" id="QPEETEY"/>
<dbReference type="PROSITE" id="PS52045">
    <property type="entry name" value="NEPROSIN_PEP_CD"/>
    <property type="match status" value="1"/>
</dbReference>
<protein>
    <recommendedName>
        <fullName evidence="2">Neprosin PEP catalytic domain-containing protein</fullName>
    </recommendedName>
</protein>
<proteinExistence type="predicted"/>
<dbReference type="InterPro" id="IPR004314">
    <property type="entry name" value="Neprosin"/>
</dbReference>
<dbReference type="Proteomes" id="UP000075243">
    <property type="component" value="Chromosome 2"/>
</dbReference>
<name>A0A151U165_CAJCA</name>
<organism evidence="3 4">
    <name type="scientific">Cajanus cajan</name>
    <name type="common">Pigeon pea</name>
    <name type="synonym">Cajanus indicus</name>
    <dbReference type="NCBI Taxonomy" id="3821"/>
    <lineage>
        <taxon>Eukaryota</taxon>
        <taxon>Viridiplantae</taxon>
        <taxon>Streptophyta</taxon>
        <taxon>Embryophyta</taxon>
        <taxon>Tracheophyta</taxon>
        <taxon>Spermatophyta</taxon>
        <taxon>Magnoliopsida</taxon>
        <taxon>eudicotyledons</taxon>
        <taxon>Gunneridae</taxon>
        <taxon>Pentapetalae</taxon>
        <taxon>rosids</taxon>
        <taxon>fabids</taxon>
        <taxon>Fabales</taxon>
        <taxon>Fabaceae</taxon>
        <taxon>Papilionoideae</taxon>
        <taxon>50 kb inversion clade</taxon>
        <taxon>NPAAA clade</taxon>
        <taxon>indigoferoid/millettioid clade</taxon>
        <taxon>Phaseoleae</taxon>
        <taxon>Cajanus</taxon>
    </lineage>
</organism>
<gene>
    <name evidence="3" type="ORF">KK1_005665</name>
</gene>
<dbReference type="STRING" id="3821.A0A151U165"/>
<dbReference type="EMBL" id="CM003604">
    <property type="protein sequence ID" value="KYP73056.1"/>
    <property type="molecule type" value="Genomic_DNA"/>
</dbReference>
<accession>A0A151U165</accession>
<dbReference type="Pfam" id="PF03080">
    <property type="entry name" value="Neprosin"/>
    <property type="match status" value="1"/>
</dbReference>
<dbReference type="Pfam" id="PF14365">
    <property type="entry name" value="Neprosin_AP"/>
    <property type="match status" value="1"/>
</dbReference>
<dbReference type="PANTHER" id="PTHR31589">
    <property type="entry name" value="PROTEIN, PUTATIVE (DUF239)-RELATED-RELATED"/>
    <property type="match status" value="1"/>
</dbReference>
<feature type="domain" description="Neprosin PEP catalytic" evidence="2">
    <location>
        <begin position="136"/>
        <end position="382"/>
    </location>
</feature>
<evidence type="ECO:0000313" key="3">
    <source>
        <dbReference type="EMBL" id="KYP73056.1"/>
    </source>
</evidence>
<feature type="chain" id="PRO_5007589404" description="Neprosin PEP catalytic domain-containing protein" evidence="1">
    <location>
        <begin position="22"/>
        <end position="383"/>
    </location>
</feature>
<evidence type="ECO:0000259" key="2">
    <source>
        <dbReference type="PROSITE" id="PS52045"/>
    </source>
</evidence>
<dbReference type="Gramene" id="C.cajan_05528.t">
    <property type="protein sequence ID" value="C.cajan_05528.t"/>
    <property type="gene ID" value="C.cajan_05528"/>
</dbReference>
<keyword evidence="4" id="KW-1185">Reference proteome</keyword>
<keyword evidence="1" id="KW-0732">Signal</keyword>
<reference evidence="3 4" key="1">
    <citation type="journal article" date="2012" name="Nat. Biotechnol.">
        <title>Draft genome sequence of pigeonpea (Cajanus cajan), an orphan legume crop of resource-poor farmers.</title>
        <authorList>
            <person name="Varshney R.K."/>
            <person name="Chen W."/>
            <person name="Li Y."/>
            <person name="Bharti A.K."/>
            <person name="Saxena R.K."/>
            <person name="Schlueter J.A."/>
            <person name="Donoghue M.T."/>
            <person name="Azam S."/>
            <person name="Fan G."/>
            <person name="Whaley A.M."/>
            <person name="Farmer A.D."/>
            <person name="Sheridan J."/>
            <person name="Iwata A."/>
            <person name="Tuteja R."/>
            <person name="Penmetsa R.V."/>
            <person name="Wu W."/>
            <person name="Upadhyaya H.D."/>
            <person name="Yang S.P."/>
            <person name="Shah T."/>
            <person name="Saxena K.B."/>
            <person name="Michael T."/>
            <person name="McCombie W.R."/>
            <person name="Yang B."/>
            <person name="Zhang G."/>
            <person name="Yang H."/>
            <person name="Wang J."/>
            <person name="Spillane C."/>
            <person name="Cook D.R."/>
            <person name="May G.D."/>
            <person name="Xu X."/>
            <person name="Jackson S.A."/>
        </authorList>
    </citation>
    <scope>NUCLEOTIDE SEQUENCE [LARGE SCALE GENOMIC DNA]</scope>
    <source>
        <strain evidence="4">cv. Asha</strain>
    </source>
</reference>
<dbReference type="InterPro" id="IPR025521">
    <property type="entry name" value="Neprosin_propep"/>
</dbReference>
<evidence type="ECO:0000313" key="4">
    <source>
        <dbReference type="Proteomes" id="UP000075243"/>
    </source>
</evidence>
<sequence>MNTLFFVLCLVATGASHLVHGIQNTHKEDQELERQLKLLNKPPVKSIHTKFGYIVDCIDINKQPTFDYPLLKNHKLQKKPFHQKSRRKTNVTSSQTRSIFGLHKVQCPTGAVPIRRITKDDLIRNKLLLKNHVMTKEAPGYHYAQASLTPLAGPYYGVSGQNSVYNPKVQRKDQISASHLWVQNGPIHAVNKITFGWQVDPQLYGGDEGTYVYARWNGGCFNILCPGFVQIHKGYYLGALVTDTSIYGGTMVEYNLAIYQEQRTKDWWLRMGNENIGYFPAKLFTTMFSANIVGWGGSTRTPPGSPSPQMGSGYFPDDNFVHACYFRHVGFQNTSRQYYGPPKYTVNTYNDNPNCFGVEYYGDQKREVGYSLQFGGPGGNCGN</sequence>
<feature type="signal peptide" evidence="1">
    <location>
        <begin position="1"/>
        <end position="21"/>
    </location>
</feature>
<dbReference type="Gene3D" id="3.90.1320.10">
    <property type="entry name" value="Outer-capsid protein sigma 3, large lobe"/>
    <property type="match status" value="1"/>
</dbReference>
<dbReference type="InterPro" id="IPR053168">
    <property type="entry name" value="Glutamic_endopeptidase"/>
</dbReference>